<dbReference type="HOGENOM" id="CLU_1919083_0_0_1"/>
<protein>
    <submittedName>
        <fullName evidence="2">Uncharacterized protein</fullName>
    </submittedName>
</protein>
<dbReference type="AlphaFoldDB" id="K1Q031"/>
<dbReference type="InParanoid" id="K1Q031"/>
<feature type="compositionally biased region" description="Polar residues" evidence="1">
    <location>
        <begin position="50"/>
        <end position="65"/>
    </location>
</feature>
<feature type="compositionally biased region" description="Basic and acidic residues" evidence="1">
    <location>
        <begin position="36"/>
        <end position="49"/>
    </location>
</feature>
<dbReference type="EMBL" id="JH816680">
    <property type="protein sequence ID" value="EKC24699.1"/>
    <property type="molecule type" value="Genomic_DNA"/>
</dbReference>
<reference evidence="2" key="1">
    <citation type="journal article" date="2012" name="Nature">
        <title>The oyster genome reveals stress adaptation and complexity of shell formation.</title>
        <authorList>
            <person name="Zhang G."/>
            <person name="Fang X."/>
            <person name="Guo X."/>
            <person name="Li L."/>
            <person name="Luo R."/>
            <person name="Xu F."/>
            <person name="Yang P."/>
            <person name="Zhang L."/>
            <person name="Wang X."/>
            <person name="Qi H."/>
            <person name="Xiong Z."/>
            <person name="Que H."/>
            <person name="Xie Y."/>
            <person name="Holland P.W."/>
            <person name="Paps J."/>
            <person name="Zhu Y."/>
            <person name="Wu F."/>
            <person name="Chen Y."/>
            <person name="Wang J."/>
            <person name="Peng C."/>
            <person name="Meng J."/>
            <person name="Yang L."/>
            <person name="Liu J."/>
            <person name="Wen B."/>
            <person name="Zhang N."/>
            <person name="Huang Z."/>
            <person name="Zhu Q."/>
            <person name="Feng Y."/>
            <person name="Mount A."/>
            <person name="Hedgecock D."/>
            <person name="Xu Z."/>
            <person name="Liu Y."/>
            <person name="Domazet-Loso T."/>
            <person name="Du Y."/>
            <person name="Sun X."/>
            <person name="Zhang S."/>
            <person name="Liu B."/>
            <person name="Cheng P."/>
            <person name="Jiang X."/>
            <person name="Li J."/>
            <person name="Fan D."/>
            <person name="Wang W."/>
            <person name="Fu W."/>
            <person name="Wang T."/>
            <person name="Wang B."/>
            <person name="Zhang J."/>
            <person name="Peng Z."/>
            <person name="Li Y."/>
            <person name="Li N."/>
            <person name="Wang J."/>
            <person name="Chen M."/>
            <person name="He Y."/>
            <person name="Tan F."/>
            <person name="Song X."/>
            <person name="Zheng Q."/>
            <person name="Huang R."/>
            <person name="Yang H."/>
            <person name="Du X."/>
            <person name="Chen L."/>
            <person name="Yang M."/>
            <person name="Gaffney P.M."/>
            <person name="Wang S."/>
            <person name="Luo L."/>
            <person name="She Z."/>
            <person name="Ming Y."/>
            <person name="Huang W."/>
            <person name="Zhang S."/>
            <person name="Huang B."/>
            <person name="Zhang Y."/>
            <person name="Qu T."/>
            <person name="Ni P."/>
            <person name="Miao G."/>
            <person name="Wang J."/>
            <person name="Wang Q."/>
            <person name="Steinberg C.E."/>
            <person name="Wang H."/>
            <person name="Li N."/>
            <person name="Qian L."/>
            <person name="Zhang G."/>
            <person name="Li Y."/>
            <person name="Yang H."/>
            <person name="Liu X."/>
            <person name="Wang J."/>
            <person name="Yin Y."/>
            <person name="Wang J."/>
        </authorList>
    </citation>
    <scope>NUCLEOTIDE SEQUENCE [LARGE SCALE GENOMIC DNA]</scope>
    <source>
        <strain evidence="2">05x7-T-G4-1.051#20</strain>
    </source>
</reference>
<sequence length="132" mass="14441">MAHVTKAKSRNTNKNEIEIGKRRRSDRSSAGTESELSPKRTQELHDQHNTHTQSTSITSQNVTLGSTGEMIAGSNEILNARPELAMMHKTPNQMTNTQVPGGAPIHSPNLQQHPHFSVPSGFPQFQAPVPTV</sequence>
<name>K1Q031_MAGGI</name>
<evidence type="ECO:0000313" key="2">
    <source>
        <dbReference type="EMBL" id="EKC24699.1"/>
    </source>
</evidence>
<evidence type="ECO:0000256" key="1">
    <source>
        <dbReference type="SAM" id="MobiDB-lite"/>
    </source>
</evidence>
<feature type="region of interest" description="Disordered" evidence="1">
    <location>
        <begin position="1"/>
        <end position="65"/>
    </location>
</feature>
<organism evidence="2">
    <name type="scientific">Magallana gigas</name>
    <name type="common">Pacific oyster</name>
    <name type="synonym">Crassostrea gigas</name>
    <dbReference type="NCBI Taxonomy" id="29159"/>
    <lineage>
        <taxon>Eukaryota</taxon>
        <taxon>Metazoa</taxon>
        <taxon>Spiralia</taxon>
        <taxon>Lophotrochozoa</taxon>
        <taxon>Mollusca</taxon>
        <taxon>Bivalvia</taxon>
        <taxon>Autobranchia</taxon>
        <taxon>Pteriomorphia</taxon>
        <taxon>Ostreida</taxon>
        <taxon>Ostreoidea</taxon>
        <taxon>Ostreidae</taxon>
        <taxon>Magallana</taxon>
    </lineage>
</organism>
<gene>
    <name evidence="2" type="ORF">CGI_10014821</name>
</gene>
<feature type="compositionally biased region" description="Basic residues" evidence="1">
    <location>
        <begin position="1"/>
        <end position="11"/>
    </location>
</feature>
<accession>K1Q031</accession>
<proteinExistence type="predicted"/>